<evidence type="ECO:0000313" key="1">
    <source>
        <dbReference type="EMBL" id="KAK3287760.1"/>
    </source>
</evidence>
<reference evidence="1 2" key="1">
    <citation type="journal article" date="2015" name="Genome Biol. Evol.">
        <title>Comparative Genomics of a Bacterivorous Green Alga Reveals Evolutionary Causalities and Consequences of Phago-Mixotrophic Mode of Nutrition.</title>
        <authorList>
            <person name="Burns J.A."/>
            <person name="Paasch A."/>
            <person name="Narechania A."/>
            <person name="Kim E."/>
        </authorList>
    </citation>
    <scope>NUCLEOTIDE SEQUENCE [LARGE SCALE GENOMIC DNA]</scope>
    <source>
        <strain evidence="1 2">PLY_AMNH</strain>
    </source>
</reference>
<proteinExistence type="predicted"/>
<sequence>MITQPSITRSHELQGSDICDRNWRADAEKHFQRLISHRVAFQHLSASSSDRATDLASTLIYILQNAGARQTPTQRELHTGGSKLPINAELLTVTQLVKAACSGMSGCGDLLQVWGSHEKLGASLTAPTMLPVVATVVTGVLRPANSEQGAALRQKQRTADLTQGSGPAFDYQRRDNHFSHLVLEDHTGEIACVLLQPEAAQLGRIVLATCWNLPPALRSADRLDAPLVFLEVRPWGALHPRRPQLGEAAPACDEVPQCLCPTVHFPHLATATAARAADGTVSHCNGKGRFR</sequence>
<accession>A0AAE0H0V4</accession>
<name>A0AAE0H0V4_9CHLO</name>
<gene>
    <name evidence="1" type="ORF">CYMTET_4745</name>
</gene>
<dbReference type="AlphaFoldDB" id="A0AAE0H0V4"/>
<protein>
    <submittedName>
        <fullName evidence="1">Uncharacterized protein</fullName>
    </submittedName>
</protein>
<organism evidence="1 2">
    <name type="scientific">Cymbomonas tetramitiformis</name>
    <dbReference type="NCBI Taxonomy" id="36881"/>
    <lineage>
        <taxon>Eukaryota</taxon>
        <taxon>Viridiplantae</taxon>
        <taxon>Chlorophyta</taxon>
        <taxon>Pyramimonadophyceae</taxon>
        <taxon>Pyramimonadales</taxon>
        <taxon>Pyramimonadaceae</taxon>
        <taxon>Cymbomonas</taxon>
    </lineage>
</organism>
<dbReference type="Proteomes" id="UP001190700">
    <property type="component" value="Unassembled WGS sequence"/>
</dbReference>
<comment type="caution">
    <text evidence="1">The sequence shown here is derived from an EMBL/GenBank/DDBJ whole genome shotgun (WGS) entry which is preliminary data.</text>
</comment>
<evidence type="ECO:0000313" key="2">
    <source>
        <dbReference type="Proteomes" id="UP001190700"/>
    </source>
</evidence>
<keyword evidence="2" id="KW-1185">Reference proteome</keyword>
<dbReference type="EMBL" id="LGRX02000745">
    <property type="protein sequence ID" value="KAK3287760.1"/>
    <property type="molecule type" value="Genomic_DNA"/>
</dbReference>